<keyword evidence="2 8" id="KW-0474">Menaquinone biosynthesis</keyword>
<dbReference type="PIRSF" id="PIRSF005355">
    <property type="entry name" value="UBIAD1"/>
    <property type="match status" value="1"/>
</dbReference>
<feature type="transmembrane region" description="Helical" evidence="8">
    <location>
        <begin position="94"/>
        <end position="113"/>
    </location>
</feature>
<dbReference type="OrthoDB" id="9767568at2"/>
<feature type="transmembrane region" description="Helical" evidence="8">
    <location>
        <begin position="152"/>
        <end position="173"/>
    </location>
</feature>
<comment type="catalytic activity">
    <reaction evidence="8">
        <text>an all-trans-polyprenyl diphosphate + 1,4-dihydroxy-2-naphthoate + H(+) = a 2-demethylmenaquinol + CO2 + diphosphate</text>
        <dbReference type="Rhea" id="RHEA:26478"/>
        <dbReference type="Rhea" id="RHEA-COMP:9563"/>
        <dbReference type="Rhea" id="RHEA-COMP:9564"/>
        <dbReference type="ChEBI" id="CHEBI:11173"/>
        <dbReference type="ChEBI" id="CHEBI:15378"/>
        <dbReference type="ChEBI" id="CHEBI:16526"/>
        <dbReference type="ChEBI" id="CHEBI:33019"/>
        <dbReference type="ChEBI" id="CHEBI:55437"/>
        <dbReference type="ChEBI" id="CHEBI:58914"/>
        <dbReference type="EC" id="2.5.1.74"/>
    </reaction>
</comment>
<proteinExistence type="inferred from homology"/>
<keyword evidence="4 8" id="KW-0808">Transferase</keyword>
<sequence>MHTFKIWLRTARIRTLPLSIAGILAGTAIARADGYRDTLLFLLTLGTTLAYQITSNFANDYGDGVKGTDNETRVGPVRTLQSGALTRAQLKRGILFAAGLSALLTLATLYRAFGLERIGYLGLFLLLGALAIWAAIRYTVGDSAYGYRGLGDLFVFLFFGLVSVQGAQFLYSLQISGDAWLPAVSIGALSTAVLNLNNLRDRESDQASGKRTLVVLLGFENGRRYHYALCAMAFLGMCTFVYLKGITSLYTLSLLPFAIIFRHLARIARIHQPADLDPELKKVALSTFFIGLLLYIASHNFL</sequence>
<evidence type="ECO:0000256" key="6">
    <source>
        <dbReference type="ARBA" id="ARBA00022989"/>
    </source>
</evidence>
<feature type="transmembrane region" description="Helical" evidence="8">
    <location>
        <begin position="280"/>
        <end position="298"/>
    </location>
</feature>
<keyword evidence="3 8" id="KW-1003">Cell membrane</keyword>
<evidence type="ECO:0000256" key="7">
    <source>
        <dbReference type="ARBA" id="ARBA00023136"/>
    </source>
</evidence>
<dbReference type="InterPro" id="IPR004657">
    <property type="entry name" value="MenA"/>
</dbReference>
<dbReference type="PANTHER" id="PTHR13929:SF0">
    <property type="entry name" value="UBIA PRENYLTRANSFERASE DOMAIN-CONTAINING PROTEIN 1"/>
    <property type="match status" value="1"/>
</dbReference>
<evidence type="ECO:0000256" key="3">
    <source>
        <dbReference type="ARBA" id="ARBA00022475"/>
    </source>
</evidence>
<evidence type="ECO:0000256" key="1">
    <source>
        <dbReference type="ARBA" id="ARBA00004141"/>
    </source>
</evidence>
<keyword evidence="11" id="KW-1185">Reference proteome</keyword>
<evidence type="ECO:0000313" key="10">
    <source>
        <dbReference type="EMBL" id="EAR15790.1"/>
    </source>
</evidence>
<dbReference type="KEGG" id="rbi:RB2501_15719"/>
<evidence type="ECO:0000256" key="9">
    <source>
        <dbReference type="NCBIfam" id="TIGR00751"/>
    </source>
</evidence>
<dbReference type="EMBL" id="CP001712">
    <property type="protein sequence ID" value="EAR15790.1"/>
    <property type="molecule type" value="Genomic_DNA"/>
</dbReference>
<keyword evidence="5 8" id="KW-0812">Transmembrane</keyword>
<dbReference type="HOGENOM" id="CLU_043611_1_1_10"/>
<dbReference type="GO" id="GO:0046428">
    <property type="term" value="F:1,4-dihydroxy-2-naphthoate polyprenyltransferase activity"/>
    <property type="evidence" value="ECO:0007669"/>
    <property type="project" value="UniProtKB-UniRule"/>
</dbReference>
<comment type="caution">
    <text evidence="8">Lacks conserved residue(s) required for the propagation of feature annotation.</text>
</comment>
<dbReference type="UniPathway" id="UPA00079">
    <property type="reaction ID" value="UER00168"/>
</dbReference>
<evidence type="ECO:0000256" key="2">
    <source>
        <dbReference type="ARBA" id="ARBA00022428"/>
    </source>
</evidence>
<dbReference type="EC" id="2.5.1.74" evidence="8 9"/>
<dbReference type="InterPro" id="IPR026046">
    <property type="entry name" value="UBIAD1"/>
</dbReference>
<dbReference type="InterPro" id="IPR000537">
    <property type="entry name" value="UbiA_prenyltransferase"/>
</dbReference>
<dbReference type="GO" id="GO:0042371">
    <property type="term" value="P:vitamin K biosynthetic process"/>
    <property type="evidence" value="ECO:0007669"/>
    <property type="project" value="TreeGrafter"/>
</dbReference>
<accession>A4CLP1</accession>
<evidence type="ECO:0000256" key="5">
    <source>
        <dbReference type="ARBA" id="ARBA00022692"/>
    </source>
</evidence>
<dbReference type="Proteomes" id="UP000009049">
    <property type="component" value="Chromosome"/>
</dbReference>
<gene>
    <name evidence="8" type="primary">menA</name>
    <name evidence="10" type="ordered locus">RB2501_15719</name>
</gene>
<comment type="subcellular location">
    <subcellularLocation>
        <location evidence="8">Cell inner membrane</location>
        <topology evidence="8">Multi-pass membrane protein</topology>
    </subcellularLocation>
    <subcellularLocation>
        <location evidence="1">Membrane</location>
        <topology evidence="1">Multi-pass membrane protein</topology>
    </subcellularLocation>
</comment>
<dbReference type="STRING" id="313596.RB2501_15719"/>
<dbReference type="AlphaFoldDB" id="A4CLP1"/>
<dbReference type="CDD" id="cd13962">
    <property type="entry name" value="PT_UbiA_UBIAD1"/>
    <property type="match status" value="1"/>
</dbReference>
<reference evidence="10 11" key="1">
    <citation type="journal article" date="2009" name="J. Bacteriol.">
        <title>Complete genome sequence of Robiginitalea biformata HTCC2501.</title>
        <authorList>
            <person name="Oh H.M."/>
            <person name="Giovannoni S.J."/>
            <person name="Lee K."/>
            <person name="Ferriera S."/>
            <person name="Johnson J."/>
            <person name="Cho J.C."/>
        </authorList>
    </citation>
    <scope>NUCLEOTIDE SEQUENCE [LARGE SCALE GENOMIC DNA]</scope>
    <source>
        <strain evidence="11">ATCC BAA-864 / HTCC2501 / KCTC 12146</strain>
    </source>
</reference>
<dbReference type="GO" id="GO:0009234">
    <property type="term" value="P:menaquinone biosynthetic process"/>
    <property type="evidence" value="ECO:0007669"/>
    <property type="project" value="UniProtKB-UniRule"/>
</dbReference>
<dbReference type="eggNOG" id="COG1575">
    <property type="taxonomic scope" value="Bacteria"/>
</dbReference>
<feature type="transmembrane region" description="Helical" evidence="8">
    <location>
        <begin position="119"/>
        <end position="140"/>
    </location>
</feature>
<comment type="pathway">
    <text evidence="8">Quinol/quinone metabolism; menaquinone biosynthesis; menaquinol from 1,4-dihydroxy-2-naphthoate: step 1/2.</text>
</comment>
<feature type="transmembrane region" description="Helical" evidence="8">
    <location>
        <begin position="249"/>
        <end position="268"/>
    </location>
</feature>
<dbReference type="RefSeq" id="WP_015755105.1">
    <property type="nucleotide sequence ID" value="NC_013222.1"/>
</dbReference>
<keyword evidence="6 8" id="KW-1133">Transmembrane helix</keyword>
<comment type="similarity">
    <text evidence="8">Belongs to the MenA family. Type 1 subfamily.</text>
</comment>
<organism evidence="10 11">
    <name type="scientific">Robiginitalea biformata (strain ATCC BAA-864 / DSM 15991 / KCTC 12146 / HTCC2501)</name>
    <dbReference type="NCBI Taxonomy" id="313596"/>
    <lineage>
        <taxon>Bacteria</taxon>
        <taxon>Pseudomonadati</taxon>
        <taxon>Bacteroidota</taxon>
        <taxon>Flavobacteriia</taxon>
        <taxon>Flavobacteriales</taxon>
        <taxon>Flavobacteriaceae</taxon>
        <taxon>Robiginitalea</taxon>
    </lineage>
</organism>
<keyword evidence="7 8" id="KW-0472">Membrane</keyword>
<dbReference type="Pfam" id="PF01040">
    <property type="entry name" value="UbiA"/>
    <property type="match status" value="1"/>
</dbReference>
<evidence type="ECO:0000256" key="4">
    <source>
        <dbReference type="ARBA" id="ARBA00022679"/>
    </source>
</evidence>
<dbReference type="GO" id="GO:0005886">
    <property type="term" value="C:plasma membrane"/>
    <property type="evidence" value="ECO:0007669"/>
    <property type="project" value="UniProtKB-SubCell"/>
</dbReference>
<keyword evidence="8" id="KW-0997">Cell inner membrane</keyword>
<protein>
    <recommendedName>
        <fullName evidence="8 9">1,4-dihydroxy-2-naphthoate octaprenyltransferase</fullName>
        <shortName evidence="8">DHNA-octaprenyltransferase</shortName>
        <ecNumber evidence="8 9">2.5.1.74</ecNumber>
    </recommendedName>
</protein>
<dbReference type="HAMAP" id="MF_01937">
    <property type="entry name" value="MenA_1"/>
    <property type="match status" value="1"/>
</dbReference>
<evidence type="ECO:0000256" key="8">
    <source>
        <dbReference type="HAMAP-Rule" id="MF_01937"/>
    </source>
</evidence>
<dbReference type="PANTHER" id="PTHR13929">
    <property type="entry name" value="1,4-DIHYDROXY-2-NAPHTHOATE OCTAPRENYLTRANSFERASE"/>
    <property type="match status" value="1"/>
</dbReference>
<evidence type="ECO:0000313" key="11">
    <source>
        <dbReference type="Proteomes" id="UP000009049"/>
    </source>
</evidence>
<name>A4CLP1_ROBBH</name>
<comment type="function">
    <text evidence="8">Conversion of 1,4-dihydroxy-2-naphthoate (DHNA) to demethylmenaquinone (DMK).</text>
</comment>
<dbReference type="NCBIfam" id="TIGR00751">
    <property type="entry name" value="menA"/>
    <property type="match status" value="1"/>
</dbReference>